<keyword evidence="2" id="KW-1185">Reference proteome</keyword>
<organism evidence="1 2">
    <name type="scientific">Actinoplanes nipponensis</name>
    <dbReference type="NCBI Taxonomy" id="135950"/>
    <lineage>
        <taxon>Bacteria</taxon>
        <taxon>Bacillati</taxon>
        <taxon>Actinomycetota</taxon>
        <taxon>Actinomycetes</taxon>
        <taxon>Micromonosporales</taxon>
        <taxon>Micromonosporaceae</taxon>
        <taxon>Actinoplanes</taxon>
    </lineage>
</organism>
<proteinExistence type="predicted"/>
<evidence type="ECO:0000313" key="2">
    <source>
        <dbReference type="Proteomes" id="UP000647172"/>
    </source>
</evidence>
<reference evidence="1" key="1">
    <citation type="submission" date="2021-01" db="EMBL/GenBank/DDBJ databases">
        <title>Whole genome shotgun sequence of Actinoplanes nipponensis NBRC 14063.</title>
        <authorList>
            <person name="Komaki H."/>
            <person name="Tamura T."/>
        </authorList>
    </citation>
    <scope>NUCLEOTIDE SEQUENCE</scope>
    <source>
        <strain evidence="1">NBRC 14063</strain>
    </source>
</reference>
<gene>
    <name evidence="1" type="ORF">Ani05nite_04340</name>
</gene>
<comment type="caution">
    <text evidence="1">The sequence shown here is derived from an EMBL/GenBank/DDBJ whole genome shotgun (WGS) entry which is preliminary data.</text>
</comment>
<sequence>MAGVDTELSIAVVSSGAAVRDLRVQLWAEHLRTPLTGPALRVCLEGLGLALGAFRPEWLPPPAPARTWRQTGMPPGFAPRETVLVLVGPP</sequence>
<protein>
    <submittedName>
        <fullName evidence="1">Uncharacterized protein</fullName>
    </submittedName>
</protein>
<dbReference type="Proteomes" id="UP000647172">
    <property type="component" value="Unassembled WGS sequence"/>
</dbReference>
<evidence type="ECO:0000313" key="1">
    <source>
        <dbReference type="EMBL" id="GIE46900.1"/>
    </source>
</evidence>
<accession>A0A919JCK6</accession>
<dbReference type="AlphaFoldDB" id="A0A919JCK6"/>
<name>A0A919JCK6_9ACTN</name>
<dbReference type="EMBL" id="BOMQ01000008">
    <property type="protein sequence ID" value="GIE46900.1"/>
    <property type="molecule type" value="Genomic_DNA"/>
</dbReference>